<dbReference type="EMBL" id="KN840510">
    <property type="protein sequence ID" value="KIP06812.1"/>
    <property type="molecule type" value="Genomic_DNA"/>
</dbReference>
<reference evidence="1 2" key="1">
    <citation type="journal article" date="2014" name="PLoS Genet.">
        <title>Analysis of the Phlebiopsis gigantea genome, transcriptome and secretome provides insight into its pioneer colonization strategies of wood.</title>
        <authorList>
            <person name="Hori C."/>
            <person name="Ishida T."/>
            <person name="Igarashi K."/>
            <person name="Samejima M."/>
            <person name="Suzuki H."/>
            <person name="Master E."/>
            <person name="Ferreira P."/>
            <person name="Ruiz-Duenas F.J."/>
            <person name="Held B."/>
            <person name="Canessa P."/>
            <person name="Larrondo L.F."/>
            <person name="Schmoll M."/>
            <person name="Druzhinina I.S."/>
            <person name="Kubicek C.P."/>
            <person name="Gaskell J.A."/>
            <person name="Kersten P."/>
            <person name="St John F."/>
            <person name="Glasner J."/>
            <person name="Sabat G."/>
            <person name="Splinter BonDurant S."/>
            <person name="Syed K."/>
            <person name="Yadav J."/>
            <person name="Mgbeahuruike A.C."/>
            <person name="Kovalchuk A."/>
            <person name="Asiegbu F.O."/>
            <person name="Lackner G."/>
            <person name="Hoffmeister D."/>
            <person name="Rencoret J."/>
            <person name="Gutierrez A."/>
            <person name="Sun H."/>
            <person name="Lindquist E."/>
            <person name="Barry K."/>
            <person name="Riley R."/>
            <person name="Grigoriev I.V."/>
            <person name="Henrissat B."/>
            <person name="Kues U."/>
            <person name="Berka R.M."/>
            <person name="Martinez A.T."/>
            <person name="Covert S.F."/>
            <person name="Blanchette R.A."/>
            <person name="Cullen D."/>
        </authorList>
    </citation>
    <scope>NUCLEOTIDE SEQUENCE [LARGE SCALE GENOMIC DNA]</scope>
    <source>
        <strain evidence="1 2">11061_1 CR5-6</strain>
    </source>
</reference>
<evidence type="ECO:0000313" key="2">
    <source>
        <dbReference type="Proteomes" id="UP000053257"/>
    </source>
</evidence>
<gene>
    <name evidence="1" type="ORF">PHLGIDRAFT_446004</name>
</gene>
<dbReference type="Proteomes" id="UP000053257">
    <property type="component" value="Unassembled WGS sequence"/>
</dbReference>
<proteinExistence type="predicted"/>
<accession>A0A0C3S7K5</accession>
<dbReference type="HOGENOM" id="CLU_2027580_0_0_1"/>
<evidence type="ECO:0000313" key="1">
    <source>
        <dbReference type="EMBL" id="KIP06812.1"/>
    </source>
</evidence>
<protein>
    <submittedName>
        <fullName evidence="1">Uncharacterized protein</fullName>
    </submittedName>
</protein>
<keyword evidence="2" id="KW-1185">Reference proteome</keyword>
<organism evidence="1 2">
    <name type="scientific">Phlebiopsis gigantea (strain 11061_1 CR5-6)</name>
    <name type="common">White-rot fungus</name>
    <name type="synonym">Peniophora gigantea</name>
    <dbReference type="NCBI Taxonomy" id="745531"/>
    <lineage>
        <taxon>Eukaryota</taxon>
        <taxon>Fungi</taxon>
        <taxon>Dikarya</taxon>
        <taxon>Basidiomycota</taxon>
        <taxon>Agaricomycotina</taxon>
        <taxon>Agaricomycetes</taxon>
        <taxon>Polyporales</taxon>
        <taxon>Phanerochaetaceae</taxon>
        <taxon>Phlebiopsis</taxon>
    </lineage>
</organism>
<name>A0A0C3S7K5_PHLG1</name>
<dbReference type="AlphaFoldDB" id="A0A0C3S7K5"/>
<sequence length="122" mass="13146">MTSLLSLCHPGLRRNPAGAQRRLSLCATGPQWRLAATACASAFGHFTRKTRKAPGARKQAGVLMGSMRLEVSKMCNSPLLMRCAGNSPFRVVSWSPALGQIRTRSSLSGAVITIRSVKHGRK</sequence>